<reference evidence="3" key="2">
    <citation type="journal article" date="2021" name="PeerJ">
        <title>Extensive microbial diversity within the chicken gut microbiome revealed by metagenomics and culture.</title>
        <authorList>
            <person name="Gilroy R."/>
            <person name="Ravi A."/>
            <person name="Getino M."/>
            <person name="Pursley I."/>
            <person name="Horton D.L."/>
            <person name="Alikhan N.F."/>
            <person name="Baker D."/>
            <person name="Gharbi K."/>
            <person name="Hall N."/>
            <person name="Watson M."/>
            <person name="Adriaenssens E.M."/>
            <person name="Foster-Nyarko E."/>
            <person name="Jarju S."/>
            <person name="Secka A."/>
            <person name="Antonio M."/>
            <person name="Oren A."/>
            <person name="Chaudhuri R.R."/>
            <person name="La Ragione R."/>
            <person name="Hildebrand F."/>
            <person name="Pallen M.J."/>
        </authorList>
    </citation>
    <scope>NUCLEOTIDE SEQUENCE</scope>
    <source>
        <strain evidence="3">ChiHjej12B11-7776</strain>
    </source>
</reference>
<dbReference type="InterPro" id="IPR005182">
    <property type="entry name" value="YdbS-like_PH"/>
</dbReference>
<reference evidence="3" key="1">
    <citation type="submission" date="2020-10" db="EMBL/GenBank/DDBJ databases">
        <authorList>
            <person name="Gilroy R."/>
        </authorList>
    </citation>
    <scope>NUCLEOTIDE SEQUENCE</scope>
    <source>
        <strain evidence="3">ChiHjej12B11-7776</strain>
    </source>
</reference>
<evidence type="ECO:0000259" key="2">
    <source>
        <dbReference type="Pfam" id="PF03703"/>
    </source>
</evidence>
<gene>
    <name evidence="3" type="ORF">IAC72_03825</name>
</gene>
<accession>A0A9D1SQ71</accession>
<dbReference type="AlphaFoldDB" id="A0A9D1SQ71"/>
<evidence type="ECO:0000313" key="4">
    <source>
        <dbReference type="Proteomes" id="UP000886852"/>
    </source>
</evidence>
<protein>
    <submittedName>
        <fullName evidence="3">PH domain-containing protein</fullName>
    </submittedName>
</protein>
<evidence type="ECO:0000313" key="3">
    <source>
        <dbReference type="EMBL" id="HIU91119.1"/>
    </source>
</evidence>
<feature type="transmembrane region" description="Helical" evidence="1">
    <location>
        <begin position="56"/>
        <end position="77"/>
    </location>
</feature>
<evidence type="ECO:0000256" key="1">
    <source>
        <dbReference type="SAM" id="Phobius"/>
    </source>
</evidence>
<organism evidence="3 4">
    <name type="scientific">Candidatus Fimimonas merdipullorum</name>
    <dbReference type="NCBI Taxonomy" id="2840822"/>
    <lineage>
        <taxon>Bacteria</taxon>
        <taxon>Pseudomonadati</taxon>
        <taxon>Myxococcota</taxon>
        <taxon>Myxococcia</taxon>
        <taxon>Myxococcales</taxon>
        <taxon>Cystobacterineae</taxon>
        <taxon>Myxococcaceae</taxon>
        <taxon>Myxococcaceae incertae sedis</taxon>
        <taxon>Candidatus Fimimonas</taxon>
    </lineage>
</organism>
<proteinExistence type="predicted"/>
<feature type="transmembrane region" description="Helical" evidence="1">
    <location>
        <begin position="83"/>
        <end position="106"/>
    </location>
</feature>
<dbReference type="Proteomes" id="UP000886852">
    <property type="component" value="Unassembled WGS sequence"/>
</dbReference>
<keyword evidence="1" id="KW-1133">Transmembrane helix</keyword>
<dbReference type="PANTHER" id="PTHR37938:SF1">
    <property type="entry name" value="BLL0215 PROTEIN"/>
    <property type="match status" value="1"/>
</dbReference>
<sequence length="231" mass="26533">MVNLFKEETAMAKFDERYFGESQPYDVENMLSENEQVVWRGKPNKKAFIMSQVFRMLPFAVIWLIFDSAFIAIMFATGAVKEIPVPLLVAIAVFFVLHLTPVWIWLYNVLTAAKRQQNTEYVFTDSRIIIKSGVIGVDVVNIYYADVSNVNVRVGLSDKIFKVGDIYITGTFKAQVLWDVEKPYEVATALQKVVHDIKTDTYFPNELRPDVNRGYETRYTPDDKGFKDGTK</sequence>
<dbReference type="EMBL" id="DVOC01000065">
    <property type="protein sequence ID" value="HIU91119.1"/>
    <property type="molecule type" value="Genomic_DNA"/>
</dbReference>
<dbReference type="Pfam" id="PF03703">
    <property type="entry name" value="bPH_2"/>
    <property type="match status" value="1"/>
</dbReference>
<keyword evidence="1" id="KW-0472">Membrane</keyword>
<name>A0A9D1SQ71_9BACT</name>
<feature type="domain" description="YdbS-like PH" evidence="2">
    <location>
        <begin position="117"/>
        <end position="171"/>
    </location>
</feature>
<keyword evidence="1" id="KW-0812">Transmembrane</keyword>
<comment type="caution">
    <text evidence="3">The sequence shown here is derived from an EMBL/GenBank/DDBJ whole genome shotgun (WGS) entry which is preliminary data.</text>
</comment>
<dbReference type="PANTHER" id="PTHR37938">
    <property type="entry name" value="BLL0215 PROTEIN"/>
    <property type="match status" value="1"/>
</dbReference>